<protein>
    <recommendedName>
        <fullName evidence="4">Adenylate cyclase</fullName>
        <ecNumber evidence="3">4.6.1.1</ecNumber>
    </recommendedName>
    <alternativeName>
        <fullName evidence="11">ATP pyrophosphate-lyase</fullName>
    </alternativeName>
    <alternativeName>
        <fullName evidence="12">Adenylyl cyclase</fullName>
    </alternativeName>
</protein>
<keyword evidence="8" id="KW-0460">Magnesium</keyword>
<keyword evidence="9" id="KW-0115">cAMP biosynthesis</keyword>
<dbReference type="PROSITE" id="PS50200">
    <property type="entry name" value="RA"/>
    <property type="match status" value="1"/>
</dbReference>
<dbReference type="Pfam" id="PF00481">
    <property type="entry name" value="PP2C"/>
    <property type="match status" value="1"/>
</dbReference>
<dbReference type="EMBL" id="HE580274">
    <property type="protein sequence ID" value="CCD26504.1"/>
    <property type="molecule type" value="Genomic_DNA"/>
</dbReference>
<evidence type="ECO:0000259" key="14">
    <source>
        <dbReference type="PROSITE" id="PS50125"/>
    </source>
</evidence>
<dbReference type="PROSITE" id="PS51746">
    <property type="entry name" value="PPM_2"/>
    <property type="match status" value="1"/>
</dbReference>
<dbReference type="KEGG" id="ndi:NDAI_0H03310"/>
<dbReference type="CDD" id="cd01775">
    <property type="entry name" value="RA_PHLPP_like"/>
    <property type="match status" value="1"/>
</dbReference>
<dbReference type="GO" id="GO:0007265">
    <property type="term" value="P:Ras protein signal transduction"/>
    <property type="evidence" value="ECO:0007669"/>
    <property type="project" value="EnsemblFungi"/>
</dbReference>
<comment type="catalytic activity">
    <reaction evidence="1">
        <text>ATP = 3',5'-cyclic AMP + diphosphate</text>
        <dbReference type="Rhea" id="RHEA:15389"/>
        <dbReference type="ChEBI" id="CHEBI:30616"/>
        <dbReference type="ChEBI" id="CHEBI:33019"/>
        <dbReference type="ChEBI" id="CHEBI:58165"/>
        <dbReference type="EC" id="4.6.1.1"/>
    </reaction>
</comment>
<dbReference type="PANTHER" id="PTHR48051:SF1">
    <property type="entry name" value="RAS SUPPRESSOR PROTEIN 1"/>
    <property type="match status" value="1"/>
</dbReference>
<evidence type="ECO:0000313" key="18">
    <source>
        <dbReference type="Proteomes" id="UP000000689"/>
    </source>
</evidence>
<evidence type="ECO:0000256" key="2">
    <source>
        <dbReference type="ARBA" id="ARBA00005381"/>
    </source>
</evidence>
<keyword evidence="10" id="KW-0456">Lyase</keyword>
<feature type="region of interest" description="Disordered" evidence="13">
    <location>
        <begin position="457"/>
        <end position="494"/>
    </location>
</feature>
<dbReference type="SMART" id="SM00314">
    <property type="entry name" value="RA"/>
    <property type="match status" value="1"/>
</dbReference>
<dbReference type="RefSeq" id="XP_003671747.1">
    <property type="nucleotide sequence ID" value="XM_003671699.1"/>
</dbReference>
<feature type="compositionally biased region" description="Polar residues" evidence="13">
    <location>
        <begin position="317"/>
        <end position="332"/>
    </location>
</feature>
<dbReference type="CDD" id="cd07302">
    <property type="entry name" value="CHD"/>
    <property type="match status" value="1"/>
</dbReference>
<dbReference type="SMART" id="SM00364">
    <property type="entry name" value="LRR_BAC"/>
    <property type="match status" value="8"/>
</dbReference>
<feature type="domain" description="Guanylate cyclase" evidence="14">
    <location>
        <begin position="1586"/>
        <end position="1723"/>
    </location>
</feature>
<feature type="compositionally biased region" description="Low complexity" evidence="13">
    <location>
        <begin position="474"/>
        <end position="494"/>
    </location>
</feature>
<accession>G0WFE3</accession>
<dbReference type="OrthoDB" id="2021138at2759"/>
<dbReference type="SUPFAM" id="SSF81606">
    <property type="entry name" value="PP2C-like"/>
    <property type="match status" value="1"/>
</dbReference>
<dbReference type="Gene3D" id="3.80.10.10">
    <property type="entry name" value="Ribonuclease Inhibitor"/>
    <property type="match status" value="4"/>
</dbReference>
<dbReference type="GO" id="GO:0004016">
    <property type="term" value="F:adenylate cyclase activity"/>
    <property type="evidence" value="ECO:0007669"/>
    <property type="project" value="UniProtKB-EC"/>
</dbReference>
<feature type="region of interest" description="Disordered" evidence="13">
    <location>
        <begin position="502"/>
        <end position="521"/>
    </location>
</feature>
<evidence type="ECO:0000256" key="3">
    <source>
        <dbReference type="ARBA" id="ARBA00012201"/>
    </source>
</evidence>
<dbReference type="GO" id="GO:0005886">
    <property type="term" value="C:plasma membrane"/>
    <property type="evidence" value="ECO:0007669"/>
    <property type="project" value="EnsemblFungi"/>
</dbReference>
<dbReference type="PROSITE" id="PS50125">
    <property type="entry name" value="GUANYLATE_CYCLASE_2"/>
    <property type="match status" value="1"/>
</dbReference>
<feature type="region of interest" description="Disordered" evidence="13">
    <location>
        <begin position="359"/>
        <end position="417"/>
    </location>
</feature>
<dbReference type="STRING" id="1071378.G0WFE3"/>
<dbReference type="Proteomes" id="UP000000689">
    <property type="component" value="Chromosome 8"/>
</dbReference>
<dbReference type="SMART" id="SM00044">
    <property type="entry name" value="CYCc"/>
    <property type="match status" value="1"/>
</dbReference>
<feature type="domain" description="PPM-type phosphatase" evidence="16">
    <location>
        <begin position="1277"/>
        <end position="1544"/>
    </location>
</feature>
<feature type="region of interest" description="Disordered" evidence="13">
    <location>
        <begin position="317"/>
        <end position="341"/>
    </location>
</feature>
<evidence type="ECO:0000256" key="7">
    <source>
        <dbReference type="ARBA" id="ARBA00022737"/>
    </source>
</evidence>
<dbReference type="eggNOG" id="KOG0618">
    <property type="taxonomic scope" value="Eukaryota"/>
</dbReference>
<dbReference type="InterPro" id="IPR029787">
    <property type="entry name" value="Nucleotide_cyclase"/>
</dbReference>
<dbReference type="Pfam" id="PF21187">
    <property type="entry name" value="CYAA_C"/>
    <property type="match status" value="1"/>
</dbReference>
<dbReference type="GeneID" id="11496035"/>
<evidence type="ECO:0000256" key="12">
    <source>
        <dbReference type="ARBA" id="ARBA00032637"/>
    </source>
</evidence>
<feature type="compositionally biased region" description="Basic residues" evidence="13">
    <location>
        <begin position="381"/>
        <end position="393"/>
    </location>
</feature>
<dbReference type="InterPro" id="IPR036457">
    <property type="entry name" value="PPM-type-like_dom_sf"/>
</dbReference>
<dbReference type="Gene3D" id="3.60.40.10">
    <property type="entry name" value="PPM-type phosphatase domain"/>
    <property type="match status" value="1"/>
</dbReference>
<dbReference type="InterPro" id="IPR001932">
    <property type="entry name" value="PPM-type_phosphatase-like_dom"/>
</dbReference>
<dbReference type="InterPro" id="IPR001611">
    <property type="entry name" value="Leu-rich_rpt"/>
</dbReference>
<evidence type="ECO:0000256" key="8">
    <source>
        <dbReference type="ARBA" id="ARBA00022842"/>
    </source>
</evidence>
<reference evidence="17 18" key="1">
    <citation type="journal article" date="2011" name="Proc. Natl. Acad. Sci. U.S.A.">
        <title>Evolutionary erosion of yeast sex chromosomes by mating-type switching accidents.</title>
        <authorList>
            <person name="Gordon J.L."/>
            <person name="Armisen D."/>
            <person name="Proux-Wera E."/>
            <person name="Oheigeartaigh S.S."/>
            <person name="Byrne K.P."/>
            <person name="Wolfe K.H."/>
        </authorList>
    </citation>
    <scope>NUCLEOTIDE SEQUENCE [LARGE SCALE GENOMIC DNA]</scope>
    <source>
        <strain evidence="18">ATCC 10597 / BCRC 20456 / CBS 421 / NBRC 0211 / NRRL Y-12639</strain>
    </source>
</reference>
<comment type="similarity">
    <text evidence="2">Belongs to the adenylyl cyclase class-3 family.</text>
</comment>
<evidence type="ECO:0000256" key="5">
    <source>
        <dbReference type="ARBA" id="ARBA00022614"/>
    </source>
</evidence>
<feature type="compositionally biased region" description="Basic and acidic residues" evidence="13">
    <location>
        <begin position="509"/>
        <end position="520"/>
    </location>
</feature>
<dbReference type="OMA" id="CLICLYD"/>
<dbReference type="InterPro" id="IPR055071">
    <property type="entry name" value="RA_PHLPP-like"/>
</dbReference>
<feature type="compositionally biased region" description="Polar residues" evidence="13">
    <location>
        <begin position="457"/>
        <end position="473"/>
    </location>
</feature>
<dbReference type="HOGENOM" id="CLU_000430_3_0_1"/>
<evidence type="ECO:0000256" key="4">
    <source>
        <dbReference type="ARBA" id="ARBA00021420"/>
    </source>
</evidence>
<dbReference type="GO" id="GO:0006171">
    <property type="term" value="P:cAMP biosynthetic process"/>
    <property type="evidence" value="ECO:0007669"/>
    <property type="project" value="UniProtKB-KW"/>
</dbReference>
<evidence type="ECO:0000256" key="10">
    <source>
        <dbReference type="ARBA" id="ARBA00023239"/>
    </source>
</evidence>
<dbReference type="Pfam" id="PF23010">
    <property type="entry name" value="RA_3"/>
    <property type="match status" value="1"/>
</dbReference>
<evidence type="ECO:0000256" key="9">
    <source>
        <dbReference type="ARBA" id="ARBA00022998"/>
    </source>
</evidence>
<dbReference type="Pfam" id="PF23598">
    <property type="entry name" value="LRR_14"/>
    <property type="match status" value="1"/>
</dbReference>
<sequence length="1942" mass="217323">MPASFRSSKEPSGGSSSTSPHDQKLQHVHILPQGTFIKKINEEAPTFRKEYTQNLNDTTNDSPSDTRRNSTHSLFNPLSISKTMSRDSIASNSQYDIPESIRTTVPTKSKSRKGGHLLQRTLSSLSITGINPSSTQSIPNEGPNYTTAAAQVVPPRKHSFAGGFFKRLSGAGNRGNQKNKEELQQQVPQQQVQQQPIFNARHRQSVSGAVPSALSPIHSNPTLHNEPINLRPPQGTIDTTLDLEDEDKKNTEENEEIPALFPLDTNLENLDEITKAVAPIKSIKDVEKITSSPIQPPKGIENSVIVVDANDEQVPIVSQDNQQGISNGSRPSSVGPKKSHSMADIPLWASSSMLDISGRTTDASQQQWTAPESWDVDSTQKKSKIKSKSRARRAMNQQRNHTNNNNNVLGGTSPNALQRSTTETLGLLNDGAPGSRGSNISERSMVRLRHSLAMSKSNTPILTNKEQSTASVDSNTYSSGKSISSTDSSGYSSSDNDFFDETSIAPISDKPKKGSHRTNENDMMSNFQFRARMDKNGRPATPTNDPFTLLTDTREGSTATTITNNDDEHDKLEFELEKYYKDVSDLNPDKHYAIRIFNTDDTFATLSYPPGTTVQDMIPALKRKFNITSQGSFQISLKVGKLSKILRPTAKPILVERRLVLLSGYMKSDSQDIMGIEDLSFVFKFIFHPVTPSYFTSEQEQQLMKGDFVHVDLRNMDLTTPPIIFYQHTSEIESLDVSNNANIFLPLEFIESAIKLSSLRMVNIRASKFPNNITEAYKLVTLELQRNFIKRVPKSISKLTNLTILNLQCNELERLSSGFANLKNLQLLDLSSNKFTQYPEVINSCKNLLQIDLSYNKIQNLPQSINNLVKLAKINLSHNKLEAINDLSGMTNLRTLNLRYNRVASIKSSAANLQNLFLTDNRISTFEDSLPKLRALELQENPITSILFKSSTLSDAQLPTHLTSLSLSKAKLSHLPGNVFKNLSKLEKLELSENNLSRLPVEIASLSKLVYLSAARNKLEGLPSEFSNLKNLRSLDIHTNNIREFFDGMENIELTFLNISSNAFGSLESEDTFCQNMKADSKLAKSLMFFVAADNHFDDSLIFFFNCFKNLKLLNLSYNNFSDISFLSLEHLTEFYFSGNKLNTLDGDTVVKWKYMKTLMLNRNQLLSLPTELSQLSQLAILDVGSNQLKYNISNYHYDWNWSQNKELKYLNFSGNRRFEIRSFTSHEINADLSDLTILPNLKVLGLMDVTLNTNKVPDENTNFRLRTTASTINGMGYGVADSLGQRNYVCSRDVTFERFRGKQDECLLCLHDSKNQNADYGHNISMIVRDIYDNILVKQLEKYGDSSDDKIKRALRFSFLELNRQINRMLNSVDNGTSVGNLTSADLLSGVCSTVIYIKGKKLYTANIGDCRAMLCKNNGEYEMLTTEHIPSKREEYERIRISGGYVNNGKLDGVVEVSRAVGFFDLLPHIHAAPDISVTSFTGVDETVVIATNKLWEYMDVKTVSDISRENANDPLLAAETMKDYVNAYGYSDNITIMCLALFKRTEDQSRVTLNRNTLRRATVEDATLRRLAPEIPPPTGNLALVFTDIQSSSTLWELYYAAMSTALSIHNDLMRRQLRIYGGYEIKTEGDAFVMAFPTPTSALLWCLSTQLKLLDVAWPEEITSSPNGRLVVDSQGKRIFNGLCVRMGIHWGSPLTVFDLVTQRMDYLGPVVNKASRVSDVGKGGQITLSSDFCSEFKKILALHERAKKECEPLSAIYGDELIGEVLEKELSALEGIGWVFYGDGEHQLKGLESKEFITLVYPKSLESRHQFFQEAEDSTVANKELLLRLNTVYAKLGRIFAFTACTATGDDIWKVIGTKELSSISNLTSIQEKDILPLLVKTIYGIDATTGSIMLYAHKLHGIDATNTADNNFSYSQLIADLLKDDDDIHDSFDNNK</sequence>
<dbReference type="SUPFAM" id="SSF55073">
    <property type="entry name" value="Nucleotide cyclase"/>
    <property type="match status" value="1"/>
</dbReference>
<dbReference type="PROSITE" id="PS51450">
    <property type="entry name" value="LRR"/>
    <property type="match status" value="6"/>
</dbReference>
<dbReference type="Gene3D" id="3.30.70.1230">
    <property type="entry name" value="Nucleotide cyclase"/>
    <property type="match status" value="1"/>
</dbReference>
<evidence type="ECO:0000256" key="1">
    <source>
        <dbReference type="ARBA" id="ARBA00001593"/>
    </source>
</evidence>
<feature type="compositionally biased region" description="Polar residues" evidence="13">
    <location>
        <begin position="52"/>
        <end position="63"/>
    </location>
</feature>
<evidence type="ECO:0000259" key="15">
    <source>
        <dbReference type="PROSITE" id="PS50200"/>
    </source>
</evidence>
<evidence type="ECO:0000259" key="16">
    <source>
        <dbReference type="PROSITE" id="PS51746"/>
    </source>
</evidence>
<dbReference type="InterPro" id="IPR032675">
    <property type="entry name" value="LRR_dom_sf"/>
</dbReference>
<evidence type="ECO:0000256" key="6">
    <source>
        <dbReference type="ARBA" id="ARBA00022723"/>
    </source>
</evidence>
<dbReference type="SMART" id="SM00332">
    <property type="entry name" value="PP2Cc"/>
    <property type="match status" value="1"/>
</dbReference>
<name>G0WFE3_NAUDC</name>
<feature type="region of interest" description="Disordered" evidence="13">
    <location>
        <begin position="166"/>
        <end position="185"/>
    </location>
</feature>
<dbReference type="GO" id="GO:0007188">
    <property type="term" value="P:adenylate cyclase-modulating G protein-coupled receptor signaling pathway"/>
    <property type="evidence" value="ECO:0007669"/>
    <property type="project" value="EnsemblFungi"/>
</dbReference>
<dbReference type="InterPro" id="IPR001054">
    <property type="entry name" value="A/G_cyclase"/>
</dbReference>
<dbReference type="GO" id="GO:0046872">
    <property type="term" value="F:metal ion binding"/>
    <property type="evidence" value="ECO:0007669"/>
    <property type="project" value="UniProtKB-KW"/>
</dbReference>
<feature type="compositionally biased region" description="Polar residues" evidence="13">
    <location>
        <begin position="359"/>
        <end position="370"/>
    </location>
</feature>
<dbReference type="InterPro" id="IPR003591">
    <property type="entry name" value="Leu-rich_rpt_typical-subtyp"/>
</dbReference>
<dbReference type="PANTHER" id="PTHR48051">
    <property type="match status" value="1"/>
</dbReference>
<keyword evidence="5" id="KW-0433">Leucine-rich repeat</keyword>
<evidence type="ECO:0000256" key="13">
    <source>
        <dbReference type="SAM" id="MobiDB-lite"/>
    </source>
</evidence>
<dbReference type="SUPFAM" id="SSF52075">
    <property type="entry name" value="Outer arm dynein light chain 1"/>
    <property type="match status" value="1"/>
</dbReference>
<dbReference type="InterPro" id="IPR048580">
    <property type="entry name" value="CYAA_C"/>
</dbReference>
<dbReference type="InterPro" id="IPR055414">
    <property type="entry name" value="LRR_R13L4/SHOC2-like"/>
</dbReference>
<dbReference type="InterPro" id="IPR050216">
    <property type="entry name" value="LRR_domain-containing"/>
</dbReference>
<keyword evidence="7" id="KW-0677">Repeat</keyword>
<feature type="compositionally biased region" description="Polar residues" evidence="13">
    <location>
        <begin position="408"/>
        <end position="417"/>
    </location>
</feature>
<dbReference type="GO" id="GO:0005739">
    <property type="term" value="C:mitochondrion"/>
    <property type="evidence" value="ECO:0007669"/>
    <property type="project" value="EnsemblFungi"/>
</dbReference>
<dbReference type="Pfam" id="PF00211">
    <property type="entry name" value="Guanylate_cyc"/>
    <property type="match status" value="1"/>
</dbReference>
<dbReference type="SMART" id="SM00365">
    <property type="entry name" value="LRR_SD22"/>
    <property type="match status" value="10"/>
</dbReference>
<dbReference type="Pfam" id="PF13855">
    <property type="entry name" value="LRR_8"/>
    <property type="match status" value="1"/>
</dbReference>
<proteinExistence type="inferred from homology"/>
<feature type="compositionally biased region" description="Low complexity" evidence="13">
    <location>
        <begin position="1"/>
        <end position="19"/>
    </location>
</feature>
<evidence type="ECO:0000313" key="17">
    <source>
        <dbReference type="EMBL" id="CCD26504.1"/>
    </source>
</evidence>
<dbReference type="SUPFAM" id="SSF52058">
    <property type="entry name" value="L domain-like"/>
    <property type="match status" value="2"/>
</dbReference>
<dbReference type="InterPro" id="IPR000159">
    <property type="entry name" value="RA_dom"/>
</dbReference>
<keyword evidence="6" id="KW-0479">Metal-binding</keyword>
<gene>
    <name evidence="17" type="primary">NDAI0H03310</name>
    <name evidence="17" type="ordered locus">NDAI_0H03310</name>
</gene>
<dbReference type="CDD" id="cd00143">
    <property type="entry name" value="PP2Cc"/>
    <property type="match status" value="1"/>
</dbReference>
<dbReference type="SMART" id="SM00369">
    <property type="entry name" value="LRR_TYP"/>
    <property type="match status" value="13"/>
</dbReference>
<evidence type="ECO:0000256" key="11">
    <source>
        <dbReference type="ARBA" id="ARBA00032597"/>
    </source>
</evidence>
<feature type="region of interest" description="Disordered" evidence="13">
    <location>
        <begin position="1"/>
        <end position="33"/>
    </location>
</feature>
<dbReference type="GO" id="GO:0005789">
    <property type="term" value="C:endoplasmic reticulum membrane"/>
    <property type="evidence" value="ECO:0007669"/>
    <property type="project" value="EnsemblFungi"/>
</dbReference>
<dbReference type="GO" id="GO:0046579">
    <property type="term" value="P:positive regulation of Ras protein signal transduction"/>
    <property type="evidence" value="ECO:0007669"/>
    <property type="project" value="EnsemblFungi"/>
</dbReference>
<feature type="compositionally biased region" description="Low complexity" evidence="13">
    <location>
        <begin position="394"/>
        <end position="407"/>
    </location>
</feature>
<dbReference type="EC" id="4.6.1.1" evidence="3"/>
<organism evidence="17 18">
    <name type="scientific">Naumovozyma dairenensis (strain ATCC 10597 / BCRC 20456 / CBS 421 / NBRC 0211 / NRRL Y-12639)</name>
    <name type="common">Saccharomyces dairenensis</name>
    <dbReference type="NCBI Taxonomy" id="1071378"/>
    <lineage>
        <taxon>Eukaryota</taxon>
        <taxon>Fungi</taxon>
        <taxon>Dikarya</taxon>
        <taxon>Ascomycota</taxon>
        <taxon>Saccharomycotina</taxon>
        <taxon>Saccharomycetes</taxon>
        <taxon>Saccharomycetales</taxon>
        <taxon>Saccharomycetaceae</taxon>
        <taxon>Naumovozyma</taxon>
    </lineage>
</organism>
<keyword evidence="18" id="KW-1185">Reference proteome</keyword>
<feature type="domain" description="Ras-associating" evidence="15">
    <location>
        <begin position="590"/>
        <end position="688"/>
    </location>
</feature>
<feature type="region of interest" description="Disordered" evidence="13">
    <location>
        <begin position="52"/>
        <end position="79"/>
    </location>
</feature>